<evidence type="ECO:0000256" key="2">
    <source>
        <dbReference type="SAM" id="MobiDB-lite"/>
    </source>
</evidence>
<feature type="region of interest" description="Disordered" evidence="2">
    <location>
        <begin position="205"/>
        <end position="239"/>
    </location>
</feature>
<evidence type="ECO:0000313" key="4">
    <source>
        <dbReference type="Proteomes" id="UP000253153"/>
    </source>
</evidence>
<feature type="compositionally biased region" description="Basic residues" evidence="2">
    <location>
        <begin position="165"/>
        <end position="175"/>
    </location>
</feature>
<dbReference type="OrthoDB" id="4505928at2759"/>
<comment type="caution">
    <text evidence="3">The sequence shown here is derived from an EMBL/GenBank/DDBJ whole genome shotgun (WGS) entry which is preliminary data.</text>
</comment>
<evidence type="ECO:0000313" key="3">
    <source>
        <dbReference type="EMBL" id="RBR21592.1"/>
    </source>
</evidence>
<organism evidence="3 4">
    <name type="scientific">Fusarium coffeatum</name>
    <dbReference type="NCBI Taxonomy" id="231269"/>
    <lineage>
        <taxon>Eukaryota</taxon>
        <taxon>Fungi</taxon>
        <taxon>Dikarya</taxon>
        <taxon>Ascomycota</taxon>
        <taxon>Pezizomycotina</taxon>
        <taxon>Sordariomycetes</taxon>
        <taxon>Hypocreomycetidae</taxon>
        <taxon>Hypocreales</taxon>
        <taxon>Nectriaceae</taxon>
        <taxon>Fusarium</taxon>
        <taxon>Fusarium incarnatum-equiseti species complex</taxon>
    </lineage>
</organism>
<dbReference type="Proteomes" id="UP000253153">
    <property type="component" value="Unassembled WGS sequence"/>
</dbReference>
<keyword evidence="4" id="KW-1185">Reference proteome</keyword>
<accession>A0A366RXR5</accession>
<proteinExistence type="predicted"/>
<protein>
    <recommendedName>
        <fullName evidence="5">BZIP domain-containing protein</fullName>
    </recommendedName>
</protein>
<dbReference type="AlphaFoldDB" id="A0A366RXR5"/>
<reference evidence="3 4" key="1">
    <citation type="submission" date="2018-06" db="EMBL/GenBank/DDBJ databases">
        <title>Fusarium incarnatum-equiseti species complex species 28.</title>
        <authorList>
            <person name="Gardiner D.M."/>
        </authorList>
    </citation>
    <scope>NUCLEOTIDE SEQUENCE [LARGE SCALE GENOMIC DNA]</scope>
    <source>
        <strain evidence="3 4">FIESC_28</strain>
    </source>
</reference>
<dbReference type="RefSeq" id="XP_031016959.1">
    <property type="nucleotide sequence ID" value="XM_031159007.1"/>
</dbReference>
<evidence type="ECO:0000256" key="1">
    <source>
        <dbReference type="SAM" id="Coils"/>
    </source>
</evidence>
<evidence type="ECO:0008006" key="5">
    <source>
        <dbReference type="Google" id="ProtNLM"/>
    </source>
</evidence>
<keyword evidence="1" id="KW-0175">Coiled coil</keyword>
<dbReference type="GeneID" id="41994303"/>
<dbReference type="PANTHER" id="PTHR42070">
    <property type="entry name" value="FILAMENT ASSOCIATED PROTEIN, PUTATIVE (AFU_ORTHOLOGUE AFUA_8G06630)-RELATED"/>
    <property type="match status" value="1"/>
</dbReference>
<sequence length="270" mass="29666">MSTPAQKANLARIRDNQRRSRARRREYLQELEQRLRVYELQGVEASSEVQHAARRVAEENRQLRGLLNRHGIGDDYISSYLTSTTTAQTDPAAVSHFTSNTPSESVQSLQQVIAPRRPTTLETGMSYIVPPQESREPSIASGSTSSSSLWESGQSLPPGSAYAHTHNHAHAHAHARPLPSNVPTPVPRHSITSAMHPQQYTSQMFSDPQVSRTENYHPISTPGSLMDDPRRHSYSVAPMPTDVSSSLGYSMAINTFHNPVGQDGGPPGPC</sequence>
<dbReference type="PANTHER" id="PTHR42070:SF1">
    <property type="entry name" value="FILAMENT ASSOCIATED PROTEIN, PUTATIVE (AFU_ORTHOLOGUE AFUA_8G06630)-RELATED"/>
    <property type="match status" value="1"/>
</dbReference>
<feature type="region of interest" description="Disordered" evidence="2">
    <location>
        <begin position="130"/>
        <end position="191"/>
    </location>
</feature>
<name>A0A366RXR5_9HYPO</name>
<feature type="compositionally biased region" description="Low complexity" evidence="2">
    <location>
        <begin position="138"/>
        <end position="155"/>
    </location>
</feature>
<dbReference type="EMBL" id="QKXC01000100">
    <property type="protein sequence ID" value="RBR21592.1"/>
    <property type="molecule type" value="Genomic_DNA"/>
</dbReference>
<feature type="coiled-coil region" evidence="1">
    <location>
        <begin position="21"/>
        <end position="69"/>
    </location>
</feature>
<gene>
    <name evidence="3" type="ORF">FIESC28_04860</name>
</gene>